<reference evidence="2 3" key="1">
    <citation type="submission" date="2013-02" db="EMBL/GenBank/DDBJ databases">
        <title>The Genome Sequence of Plasmodium inui San Antonio 1.</title>
        <authorList>
            <consortium name="The Broad Institute Genome Sequencing Platform"/>
            <consortium name="The Broad Institute Genome Sequencing Center for Infectious Disease"/>
            <person name="Neafsey D."/>
            <person name="Cheeseman I."/>
            <person name="Volkman S."/>
            <person name="Adams J."/>
            <person name="Walker B."/>
            <person name="Young S.K."/>
            <person name="Zeng Q."/>
            <person name="Gargeya S."/>
            <person name="Fitzgerald M."/>
            <person name="Haas B."/>
            <person name="Abouelleil A."/>
            <person name="Alvarado L."/>
            <person name="Arachchi H.M."/>
            <person name="Berlin A.M."/>
            <person name="Chapman S.B."/>
            <person name="Dewar J."/>
            <person name="Goldberg J."/>
            <person name="Griggs A."/>
            <person name="Gujja S."/>
            <person name="Hansen M."/>
            <person name="Howarth C."/>
            <person name="Imamovic A."/>
            <person name="Larimer J."/>
            <person name="McCowan C."/>
            <person name="Murphy C."/>
            <person name="Neiman D."/>
            <person name="Pearson M."/>
            <person name="Priest M."/>
            <person name="Roberts A."/>
            <person name="Saif S."/>
            <person name="Shea T."/>
            <person name="Sisk P."/>
            <person name="Sykes S."/>
            <person name="Wortman J."/>
            <person name="Nusbaum C."/>
            <person name="Birren B."/>
        </authorList>
    </citation>
    <scope>NUCLEOTIDE SEQUENCE [LARGE SCALE GENOMIC DNA]</scope>
    <source>
        <strain evidence="2 3">San Antonio 1</strain>
    </source>
</reference>
<evidence type="ECO:0000313" key="3">
    <source>
        <dbReference type="Proteomes" id="UP000030640"/>
    </source>
</evidence>
<dbReference type="AlphaFoldDB" id="W7A3M5"/>
<feature type="region of interest" description="Disordered" evidence="1">
    <location>
        <begin position="59"/>
        <end position="79"/>
    </location>
</feature>
<gene>
    <name evidence="2" type="ORF">C922_01464</name>
</gene>
<evidence type="ECO:0000256" key="1">
    <source>
        <dbReference type="SAM" id="MobiDB-lite"/>
    </source>
</evidence>
<dbReference type="GeneID" id="20036738"/>
<feature type="compositionally biased region" description="Basic and acidic residues" evidence="1">
    <location>
        <begin position="59"/>
        <end position="71"/>
    </location>
</feature>
<protein>
    <submittedName>
        <fullName evidence="2">Uncharacterized protein</fullName>
    </submittedName>
</protein>
<dbReference type="RefSeq" id="XP_008815289.1">
    <property type="nucleotide sequence ID" value="XM_008817067.1"/>
</dbReference>
<dbReference type="EMBL" id="KI965464">
    <property type="protein sequence ID" value="EUD67852.1"/>
    <property type="molecule type" value="Genomic_DNA"/>
</dbReference>
<sequence>MKKPNYWTASFGLWLASLDLNRGKNTLHNRKKHFEESKFLSFDPNLKRNKKFKPNDVKRESFRSLETDRSVSLKNEPPDDDEVEVVLKIENVLSDTEKDSDRLQKNQGSDVQNEKLVSKYKVVLEDYASRLIGYSPYFSMEIDYVNLQSLKEIRYLIPEGKE</sequence>
<dbReference type="Proteomes" id="UP000030640">
    <property type="component" value="Unassembled WGS sequence"/>
</dbReference>
<accession>W7A3M5</accession>
<evidence type="ECO:0000313" key="2">
    <source>
        <dbReference type="EMBL" id="EUD67852.1"/>
    </source>
</evidence>
<proteinExistence type="predicted"/>
<dbReference type="VEuPathDB" id="PlasmoDB:C922_01464"/>
<organism evidence="2 3">
    <name type="scientific">Plasmodium inui San Antonio 1</name>
    <dbReference type="NCBI Taxonomy" id="1237626"/>
    <lineage>
        <taxon>Eukaryota</taxon>
        <taxon>Sar</taxon>
        <taxon>Alveolata</taxon>
        <taxon>Apicomplexa</taxon>
        <taxon>Aconoidasida</taxon>
        <taxon>Haemosporida</taxon>
        <taxon>Plasmodiidae</taxon>
        <taxon>Plasmodium</taxon>
        <taxon>Plasmodium (Plasmodium)</taxon>
    </lineage>
</organism>
<name>W7A3M5_9APIC</name>
<keyword evidence="3" id="KW-1185">Reference proteome</keyword>